<dbReference type="InterPro" id="IPR025645">
    <property type="entry name" value="DUF4349"/>
</dbReference>
<feature type="transmembrane region" description="Helical" evidence="2">
    <location>
        <begin position="270"/>
        <end position="295"/>
    </location>
</feature>
<evidence type="ECO:0000256" key="1">
    <source>
        <dbReference type="SAM" id="MobiDB-lite"/>
    </source>
</evidence>
<keyword evidence="5" id="KW-1185">Reference proteome</keyword>
<protein>
    <submittedName>
        <fullName evidence="4">DUF4349 domain-containing protein</fullName>
    </submittedName>
</protein>
<keyword evidence="2" id="KW-0812">Transmembrane</keyword>
<dbReference type="Pfam" id="PF14257">
    <property type="entry name" value="DUF4349"/>
    <property type="match status" value="1"/>
</dbReference>
<evidence type="ECO:0000313" key="4">
    <source>
        <dbReference type="EMBL" id="WLQ63302.1"/>
    </source>
</evidence>
<accession>A0ABY9J6L3</accession>
<gene>
    <name evidence="4" type="ORF">P8A20_06700</name>
</gene>
<feature type="domain" description="DUF4349" evidence="3">
    <location>
        <begin position="85"/>
        <end position="293"/>
    </location>
</feature>
<keyword evidence="2" id="KW-1133">Transmembrane helix</keyword>
<sequence length="319" mass="33345">MPDERHIDSHPPARPFRRLPRALTAAGLLGVLMATGACGASSDSGAMSDSKAAAPRAAGAGAEAADKPSDGGKSAPDPGSAVAVHVIRTATLYVEVRSVPKAVAAARGVAEGAGGLVSEETTERVDDTHDVSHLVLRVPQARYDEVLRDLAGAGKLVSRTSNAKDVTGQVVDVESRIATQRASVARVRDLMDKAEKLTDVVTLEGELSSRQADLESLLAQQASLKDRTTLATVTLELSEPEAGAEDPDGDTGFLDALGGGWDAFVTMLRWIMVAIGATAPFLATAALLVLLWRLLRRRLPRRRTASPQATGTTEPPPAP</sequence>
<dbReference type="Proteomes" id="UP001224433">
    <property type="component" value="Chromosome"/>
</dbReference>
<name>A0ABY9J6L3_9ACTN</name>
<reference evidence="4 5" key="1">
    <citation type="submission" date="2023-03" db="EMBL/GenBank/DDBJ databases">
        <title>Isolation and description of six Streptomyces strains from soil environments, able to metabolize different microbial glucans.</title>
        <authorList>
            <person name="Widen T."/>
            <person name="Larsbrink J."/>
        </authorList>
    </citation>
    <scope>NUCLEOTIDE SEQUENCE [LARGE SCALE GENOMIC DNA]</scope>
    <source>
        <strain evidence="4 5">Alt3</strain>
    </source>
</reference>
<evidence type="ECO:0000256" key="2">
    <source>
        <dbReference type="SAM" id="Phobius"/>
    </source>
</evidence>
<feature type="region of interest" description="Disordered" evidence="1">
    <location>
        <begin position="57"/>
        <end position="79"/>
    </location>
</feature>
<proteinExistence type="predicted"/>
<keyword evidence="2" id="KW-0472">Membrane</keyword>
<dbReference type="RefSeq" id="WP_147959961.1">
    <property type="nucleotide sequence ID" value="NZ_CP120983.1"/>
</dbReference>
<evidence type="ECO:0000313" key="5">
    <source>
        <dbReference type="Proteomes" id="UP001224433"/>
    </source>
</evidence>
<evidence type="ECO:0000259" key="3">
    <source>
        <dbReference type="Pfam" id="PF14257"/>
    </source>
</evidence>
<organism evidence="4 5">
    <name type="scientific">Streptomyces glycanivorans</name>
    <dbReference type="NCBI Taxonomy" id="3033808"/>
    <lineage>
        <taxon>Bacteria</taxon>
        <taxon>Bacillati</taxon>
        <taxon>Actinomycetota</taxon>
        <taxon>Actinomycetes</taxon>
        <taxon>Kitasatosporales</taxon>
        <taxon>Streptomycetaceae</taxon>
        <taxon>Streptomyces</taxon>
    </lineage>
</organism>
<dbReference type="EMBL" id="CP120983">
    <property type="protein sequence ID" value="WLQ63302.1"/>
    <property type="molecule type" value="Genomic_DNA"/>
</dbReference>